<dbReference type="CDD" id="cd01949">
    <property type="entry name" value="GGDEF"/>
    <property type="match status" value="1"/>
</dbReference>
<dbReference type="InterPro" id="IPR043128">
    <property type="entry name" value="Rev_trsase/Diguanyl_cyclase"/>
</dbReference>
<dbReference type="Pfam" id="PF09084">
    <property type="entry name" value="NMT1"/>
    <property type="match status" value="1"/>
</dbReference>
<gene>
    <name evidence="5" type="ORF">BKE38_04830</name>
</gene>
<evidence type="ECO:0000313" key="5">
    <source>
        <dbReference type="EMBL" id="ONG57029.1"/>
    </source>
</evidence>
<dbReference type="SUPFAM" id="SSF55073">
    <property type="entry name" value="Nucleotide cyclase"/>
    <property type="match status" value="1"/>
</dbReference>
<evidence type="ECO:0000256" key="3">
    <source>
        <dbReference type="SAM" id="Phobius"/>
    </source>
</evidence>
<dbReference type="Proteomes" id="UP000188879">
    <property type="component" value="Unassembled WGS sequence"/>
</dbReference>
<feature type="domain" description="GGDEF" evidence="4">
    <location>
        <begin position="363"/>
        <end position="495"/>
    </location>
</feature>
<sequence>MRWTHQFQGAGFYAAIARGYYREAGLEVTLLQGSAERNPVSAVLDGRAQFGIGNAALLQDFAAGRPVTVVAPLMQHSPFVLLARRGADLRSPRDLAGRGLALEAHAAECLVFLHRAGLKPQAMTLLPYPDSPLRLGQGGLDAMTAYSTDAPFDLIQARHPYQLWNPRESGIDFYGDTLFVHADFARARPDLVRAMRDATLRGWAWALDNPEAAIDLILADYAPGASRRKLEFEAGETRRLMLPEIVALGYSNPARWRGIAEAMAGAGLVPEELSLDGLVFEAEAPRPGPWIYAAIAGLSLLLLAALLLARRFWGLSRALQGEVTRGAVLQGQLAELARTDPLTGLANRRSFLDGAEAVRKQGQAYSLVAFDLDHFKAINDQHGHAAGDAMLRHFAALCRQNLRAGDLAGRLGGEEFSLLLQLEEATAVEVARRIAGLLAASPVAVGGRLVQGTVSAGVFFCADPAMPLQQALAEADARLYAAKRAGRNRVQAGGTLFSPAGRSSVR</sequence>
<keyword evidence="3" id="KW-0472">Membrane</keyword>
<dbReference type="EC" id="2.7.7.65" evidence="1"/>
<name>A0A1V2H825_9PROT</name>
<dbReference type="GO" id="GO:0052621">
    <property type="term" value="F:diguanylate cyclase activity"/>
    <property type="evidence" value="ECO:0007669"/>
    <property type="project" value="UniProtKB-EC"/>
</dbReference>
<dbReference type="InterPro" id="IPR000160">
    <property type="entry name" value="GGDEF_dom"/>
</dbReference>
<evidence type="ECO:0000313" key="6">
    <source>
        <dbReference type="Proteomes" id="UP000188879"/>
    </source>
</evidence>
<evidence type="ECO:0000259" key="4">
    <source>
        <dbReference type="PROSITE" id="PS50887"/>
    </source>
</evidence>
<dbReference type="PANTHER" id="PTHR45138:SF9">
    <property type="entry name" value="DIGUANYLATE CYCLASE DGCM-RELATED"/>
    <property type="match status" value="1"/>
</dbReference>
<dbReference type="Gene3D" id="3.40.190.10">
    <property type="entry name" value="Periplasmic binding protein-like II"/>
    <property type="match status" value="2"/>
</dbReference>
<dbReference type="EMBL" id="MLCO01000031">
    <property type="protein sequence ID" value="ONG57029.1"/>
    <property type="molecule type" value="Genomic_DNA"/>
</dbReference>
<evidence type="ECO:0000256" key="1">
    <source>
        <dbReference type="ARBA" id="ARBA00012528"/>
    </source>
</evidence>
<organism evidence="5 6">
    <name type="scientific">Teichococcus deserti</name>
    <dbReference type="NCBI Taxonomy" id="1817963"/>
    <lineage>
        <taxon>Bacteria</taxon>
        <taxon>Pseudomonadati</taxon>
        <taxon>Pseudomonadota</taxon>
        <taxon>Alphaproteobacteria</taxon>
        <taxon>Acetobacterales</taxon>
        <taxon>Roseomonadaceae</taxon>
        <taxon>Roseomonas</taxon>
    </lineage>
</organism>
<proteinExistence type="predicted"/>
<dbReference type="Gene3D" id="3.30.70.270">
    <property type="match status" value="1"/>
</dbReference>
<evidence type="ECO:0000256" key="2">
    <source>
        <dbReference type="ARBA" id="ARBA00034247"/>
    </source>
</evidence>
<dbReference type="PROSITE" id="PS50887">
    <property type="entry name" value="GGDEF"/>
    <property type="match status" value="1"/>
</dbReference>
<dbReference type="Pfam" id="PF00990">
    <property type="entry name" value="GGDEF"/>
    <property type="match status" value="1"/>
</dbReference>
<protein>
    <recommendedName>
        <fullName evidence="1">diguanylate cyclase</fullName>
        <ecNumber evidence="1">2.7.7.65</ecNumber>
    </recommendedName>
</protein>
<dbReference type="InterPro" id="IPR029787">
    <property type="entry name" value="Nucleotide_cyclase"/>
</dbReference>
<dbReference type="NCBIfam" id="TIGR00254">
    <property type="entry name" value="GGDEF"/>
    <property type="match status" value="1"/>
</dbReference>
<comment type="caution">
    <text evidence="5">The sequence shown here is derived from an EMBL/GenBank/DDBJ whole genome shotgun (WGS) entry which is preliminary data.</text>
</comment>
<keyword evidence="6" id="KW-1185">Reference proteome</keyword>
<accession>A0A1V2H825</accession>
<feature type="transmembrane region" description="Helical" evidence="3">
    <location>
        <begin position="290"/>
        <end position="309"/>
    </location>
</feature>
<dbReference type="AlphaFoldDB" id="A0A1V2H825"/>
<keyword evidence="3" id="KW-1133">Transmembrane helix</keyword>
<reference evidence="5 6" key="1">
    <citation type="submission" date="2016-10" db="EMBL/GenBank/DDBJ databases">
        <title>Draft Genome sequence of Roseomonas sp. strain M3.</title>
        <authorList>
            <person name="Subhash Y."/>
            <person name="Lee S."/>
        </authorList>
    </citation>
    <scope>NUCLEOTIDE SEQUENCE [LARGE SCALE GENOMIC DNA]</scope>
    <source>
        <strain evidence="5 6">M3</strain>
    </source>
</reference>
<comment type="catalytic activity">
    <reaction evidence="2">
        <text>2 GTP = 3',3'-c-di-GMP + 2 diphosphate</text>
        <dbReference type="Rhea" id="RHEA:24898"/>
        <dbReference type="ChEBI" id="CHEBI:33019"/>
        <dbReference type="ChEBI" id="CHEBI:37565"/>
        <dbReference type="ChEBI" id="CHEBI:58805"/>
        <dbReference type="EC" id="2.7.7.65"/>
    </reaction>
</comment>
<keyword evidence="3" id="KW-0812">Transmembrane</keyword>
<dbReference type="InterPro" id="IPR015168">
    <property type="entry name" value="SsuA/THI5"/>
</dbReference>
<dbReference type="FunFam" id="3.30.70.270:FF:000001">
    <property type="entry name" value="Diguanylate cyclase domain protein"/>
    <property type="match status" value="1"/>
</dbReference>
<dbReference type="SUPFAM" id="SSF53850">
    <property type="entry name" value="Periplasmic binding protein-like II"/>
    <property type="match status" value="1"/>
</dbReference>
<dbReference type="PANTHER" id="PTHR45138">
    <property type="entry name" value="REGULATORY COMPONENTS OF SENSORY TRANSDUCTION SYSTEM"/>
    <property type="match status" value="1"/>
</dbReference>
<dbReference type="SMART" id="SM00267">
    <property type="entry name" value="GGDEF"/>
    <property type="match status" value="1"/>
</dbReference>
<dbReference type="InterPro" id="IPR050469">
    <property type="entry name" value="Diguanylate_Cyclase"/>
</dbReference>